<evidence type="ECO:0000313" key="2">
    <source>
        <dbReference type="Proteomes" id="UP001642360"/>
    </source>
</evidence>
<organism evidence="1 2">
    <name type="scientific">Ilex paraguariensis</name>
    <name type="common">yerba mate</name>
    <dbReference type="NCBI Taxonomy" id="185542"/>
    <lineage>
        <taxon>Eukaryota</taxon>
        <taxon>Viridiplantae</taxon>
        <taxon>Streptophyta</taxon>
        <taxon>Embryophyta</taxon>
        <taxon>Tracheophyta</taxon>
        <taxon>Spermatophyta</taxon>
        <taxon>Magnoliopsida</taxon>
        <taxon>eudicotyledons</taxon>
        <taxon>Gunneridae</taxon>
        <taxon>Pentapetalae</taxon>
        <taxon>asterids</taxon>
        <taxon>campanulids</taxon>
        <taxon>Aquifoliales</taxon>
        <taxon>Aquifoliaceae</taxon>
        <taxon>Ilex</taxon>
    </lineage>
</organism>
<gene>
    <name evidence="1" type="ORF">ILEXP_LOCUS52471</name>
</gene>
<dbReference type="Pfam" id="PF14009">
    <property type="entry name" value="PADRE"/>
    <property type="match status" value="1"/>
</dbReference>
<protein>
    <recommendedName>
        <fullName evidence="3">Doublecortin domain-containing protein</fullName>
    </recommendedName>
</protein>
<evidence type="ECO:0008006" key="3">
    <source>
        <dbReference type="Google" id="ProtNLM"/>
    </source>
</evidence>
<accession>A0ABC8UNB0</accession>
<dbReference type="EMBL" id="CAUOFW020008313">
    <property type="protein sequence ID" value="CAK9182329.1"/>
    <property type="molecule type" value="Genomic_DNA"/>
</dbReference>
<dbReference type="InterPro" id="IPR025322">
    <property type="entry name" value="PADRE_dom"/>
</dbReference>
<dbReference type="AlphaFoldDB" id="A0ABC8UNB0"/>
<name>A0ABC8UNB0_9AQUA</name>
<comment type="caution">
    <text evidence="1">The sequence shown here is derived from an EMBL/GenBank/DDBJ whole genome shotgun (WGS) entry which is preliminary data.</text>
</comment>
<proteinExistence type="predicted"/>
<reference evidence="1 2" key="1">
    <citation type="submission" date="2024-02" db="EMBL/GenBank/DDBJ databases">
        <authorList>
            <person name="Vignale AGUSTIN F."/>
            <person name="Sosa J E."/>
            <person name="Modenutti C."/>
        </authorList>
    </citation>
    <scope>NUCLEOTIDE SEQUENCE [LARGE SCALE GENOMIC DNA]</scope>
</reference>
<keyword evidence="2" id="KW-1185">Reference proteome</keyword>
<evidence type="ECO:0000313" key="1">
    <source>
        <dbReference type="EMBL" id="CAK9182329.1"/>
    </source>
</evidence>
<sequence length="159" mass="17478">MGNSISCFPADHPAGRKVLVFKENGESIRVKEGTLVKDVLTAHRYHKVIRCCADRSVLPGSYRLSSNQLYFLLPEGLDVCDTTYRSLIRTTVLSDETILSKVIDKATNQKIPSEVGIIDGEVVDMVVSFDDDPGHKKSAWRPALQTIPEVLSPAVHADG</sequence>
<dbReference type="Proteomes" id="UP001642360">
    <property type="component" value="Unassembled WGS sequence"/>
</dbReference>